<comment type="caution">
    <text evidence="1">The sequence shown here is derived from an EMBL/GenBank/DDBJ whole genome shotgun (WGS) entry which is preliminary data.</text>
</comment>
<dbReference type="InterPro" id="IPR036709">
    <property type="entry name" value="Autotransporte_beta_dom_sf"/>
</dbReference>
<dbReference type="AlphaFoldDB" id="A0A8E2RUQ4"/>
<evidence type="ECO:0000313" key="1">
    <source>
        <dbReference type="EMBL" id="PRF22413.1"/>
    </source>
</evidence>
<gene>
    <name evidence="1" type="ORF">C6P98_15990</name>
</gene>
<organism evidence="1 2">
    <name type="scientific">Burkholderia multivorans</name>
    <dbReference type="NCBI Taxonomy" id="87883"/>
    <lineage>
        <taxon>Bacteria</taxon>
        <taxon>Pseudomonadati</taxon>
        <taxon>Pseudomonadota</taxon>
        <taxon>Betaproteobacteria</taxon>
        <taxon>Burkholderiales</taxon>
        <taxon>Burkholderiaceae</taxon>
        <taxon>Burkholderia</taxon>
        <taxon>Burkholderia cepacia complex</taxon>
    </lineage>
</organism>
<protein>
    <submittedName>
        <fullName evidence="1">Autotransporter outer membrane beta-barrel domain-containing protein</fullName>
    </submittedName>
</protein>
<dbReference type="EMBL" id="PVFZ01000043">
    <property type="protein sequence ID" value="PRF22413.1"/>
    <property type="molecule type" value="Genomic_DNA"/>
</dbReference>
<evidence type="ECO:0000313" key="2">
    <source>
        <dbReference type="Proteomes" id="UP000237686"/>
    </source>
</evidence>
<reference evidence="1 2" key="1">
    <citation type="submission" date="2018-03" db="EMBL/GenBank/DDBJ databases">
        <authorList>
            <person name="Nguyen K."/>
            <person name="Fouts D."/>
            <person name="Sutton G."/>
        </authorList>
    </citation>
    <scope>NUCLEOTIDE SEQUENCE [LARGE SCALE GENOMIC DNA]</scope>
    <source>
        <strain evidence="1 2">AU17135</strain>
    </source>
</reference>
<dbReference type="InterPro" id="IPR006315">
    <property type="entry name" value="OM_autotransptr_brl_dom"/>
</dbReference>
<name>A0A8E2RUQ4_9BURK</name>
<dbReference type="RefSeq" id="WP_006409394.1">
    <property type="nucleotide sequence ID" value="NZ_CADETI010000003.1"/>
</dbReference>
<accession>A0A8E2RUQ4</accession>
<sequence length="72" mass="7763">MCCAFGSDDRTTFRGSTAIGSQAGQTAAQIGAGLVAQWTKRGSMYAAVSYLTNLGGEHRRTIIRHAGVRWTW</sequence>
<dbReference type="NCBIfam" id="TIGR01414">
    <property type="entry name" value="autotrans_barl"/>
    <property type="match status" value="1"/>
</dbReference>
<dbReference type="Gene3D" id="2.40.128.130">
    <property type="entry name" value="Autotransporter beta-domain"/>
    <property type="match status" value="1"/>
</dbReference>
<dbReference type="Proteomes" id="UP000237686">
    <property type="component" value="Unassembled WGS sequence"/>
</dbReference>
<proteinExistence type="predicted"/>
<dbReference type="GO" id="GO:0019867">
    <property type="term" value="C:outer membrane"/>
    <property type="evidence" value="ECO:0007669"/>
    <property type="project" value="InterPro"/>
</dbReference>
<dbReference type="SUPFAM" id="SSF103515">
    <property type="entry name" value="Autotransporter"/>
    <property type="match status" value="1"/>
</dbReference>